<dbReference type="CDD" id="cd00158">
    <property type="entry name" value="RHOD"/>
    <property type="match status" value="1"/>
</dbReference>
<dbReference type="SUPFAM" id="SSF52821">
    <property type="entry name" value="Rhodanese/Cell cycle control phosphatase"/>
    <property type="match status" value="1"/>
</dbReference>
<evidence type="ECO:0000256" key="1">
    <source>
        <dbReference type="SAM" id="MobiDB-lite"/>
    </source>
</evidence>
<feature type="compositionally biased region" description="Acidic residues" evidence="1">
    <location>
        <begin position="306"/>
        <end position="319"/>
    </location>
</feature>
<dbReference type="Gene3D" id="3.40.250.10">
    <property type="entry name" value="Rhodanese-like domain"/>
    <property type="match status" value="1"/>
</dbReference>
<dbReference type="EMBL" id="JALJOR010000005">
    <property type="protein sequence ID" value="KAK9816559.1"/>
    <property type="molecule type" value="Genomic_DNA"/>
</dbReference>
<keyword evidence="4" id="KW-1185">Reference proteome</keyword>
<dbReference type="InterPro" id="IPR001763">
    <property type="entry name" value="Rhodanese-like_dom"/>
</dbReference>
<feature type="compositionally biased region" description="Low complexity" evidence="1">
    <location>
        <begin position="320"/>
        <end position="339"/>
    </location>
</feature>
<dbReference type="InterPro" id="IPR044690">
    <property type="entry name" value="CAS_plant"/>
</dbReference>
<dbReference type="GO" id="GO:0009704">
    <property type="term" value="P:de-etiolation"/>
    <property type="evidence" value="ECO:0007669"/>
    <property type="project" value="InterPro"/>
</dbReference>
<proteinExistence type="predicted"/>
<feature type="domain" description="Rhodanese" evidence="2">
    <location>
        <begin position="74"/>
        <end position="192"/>
    </location>
</feature>
<dbReference type="PANTHER" id="PTHR34209">
    <property type="entry name" value="RHODANESE/CELL CYCLE CONTROL PHOSPHATASE SUPERFAMILY PROTEIN"/>
    <property type="match status" value="1"/>
</dbReference>
<evidence type="ECO:0000313" key="4">
    <source>
        <dbReference type="Proteomes" id="UP001489004"/>
    </source>
</evidence>
<dbReference type="GO" id="GO:0090333">
    <property type="term" value="P:regulation of stomatal closure"/>
    <property type="evidence" value="ECO:0007669"/>
    <property type="project" value="InterPro"/>
</dbReference>
<dbReference type="PANTHER" id="PTHR34209:SF1">
    <property type="entry name" value="CALCIUM SENSING RECEPTOR, CHLOROPLASTIC"/>
    <property type="match status" value="1"/>
</dbReference>
<feature type="region of interest" description="Disordered" evidence="1">
    <location>
        <begin position="295"/>
        <end position="339"/>
    </location>
</feature>
<comment type="caution">
    <text evidence="3">The sequence shown here is derived from an EMBL/GenBank/DDBJ whole genome shotgun (WGS) entry which is preliminary data.</text>
</comment>
<dbReference type="Proteomes" id="UP001489004">
    <property type="component" value="Unassembled WGS sequence"/>
</dbReference>
<evidence type="ECO:0000259" key="2">
    <source>
        <dbReference type="PROSITE" id="PS50206"/>
    </source>
</evidence>
<dbReference type="SMART" id="SM00450">
    <property type="entry name" value="RHOD"/>
    <property type="match status" value="1"/>
</dbReference>
<dbReference type="Pfam" id="PF00581">
    <property type="entry name" value="Rhodanese"/>
    <property type="match status" value="1"/>
</dbReference>
<reference evidence="3 4" key="1">
    <citation type="journal article" date="2024" name="Nat. Commun.">
        <title>Phylogenomics reveals the evolutionary origins of lichenization in chlorophyte algae.</title>
        <authorList>
            <person name="Puginier C."/>
            <person name="Libourel C."/>
            <person name="Otte J."/>
            <person name="Skaloud P."/>
            <person name="Haon M."/>
            <person name="Grisel S."/>
            <person name="Petersen M."/>
            <person name="Berrin J.G."/>
            <person name="Delaux P.M."/>
            <person name="Dal Grande F."/>
            <person name="Keller J."/>
        </authorList>
    </citation>
    <scope>NUCLEOTIDE SEQUENCE [LARGE SCALE GENOMIC DNA]</scope>
    <source>
        <strain evidence="3 4">SAG 2043</strain>
    </source>
</reference>
<protein>
    <recommendedName>
        <fullName evidence="2">Rhodanese domain-containing protein</fullName>
    </recommendedName>
</protein>
<gene>
    <name evidence="3" type="ORF">WJX72_001971</name>
</gene>
<accession>A0AAW1Q898</accession>
<dbReference type="GO" id="GO:0071277">
    <property type="term" value="P:cellular response to calcium ion"/>
    <property type="evidence" value="ECO:0007669"/>
    <property type="project" value="InterPro"/>
</dbReference>
<sequence length="339" mass="36078">MSSLVDSLPPEAQAALAAGADVAAKILAQATSSPAALAASSGVAIGVPVVLWWRARYGGYAGKLQPVDVFTMLQNEDAVLVDIRTDEQRFQDGVVELKRAARDRGAVIPISRLEAALARQLRRADEVAFDIAAAQIAGLRQVTSRTKIIIMGEGEERAVKVARALRTVASRSAYVMQGGFSAWYREQLPLKYGAVDYSSSAGDYLADEAEVIAEKTTSLLSRLRDPPTAVLTAAALTLSGYTIYDIHSTLRFVGVAGMLLTLANRASRYDSPQDALDDLQGAYARVAGLLPGTRTRRPAVQPMMLDADDNAEDFGEEAEPQPVSSSSSPPSQKPVSNGV</sequence>
<dbReference type="InterPro" id="IPR036873">
    <property type="entry name" value="Rhodanese-like_dom_sf"/>
</dbReference>
<organism evidence="3 4">
    <name type="scientific">[Myrmecia] bisecta</name>
    <dbReference type="NCBI Taxonomy" id="41462"/>
    <lineage>
        <taxon>Eukaryota</taxon>
        <taxon>Viridiplantae</taxon>
        <taxon>Chlorophyta</taxon>
        <taxon>core chlorophytes</taxon>
        <taxon>Trebouxiophyceae</taxon>
        <taxon>Trebouxiales</taxon>
        <taxon>Trebouxiaceae</taxon>
        <taxon>Myrmecia</taxon>
    </lineage>
</organism>
<dbReference type="PROSITE" id="PS50206">
    <property type="entry name" value="RHODANESE_3"/>
    <property type="match status" value="1"/>
</dbReference>
<name>A0AAW1Q898_9CHLO</name>
<evidence type="ECO:0000313" key="3">
    <source>
        <dbReference type="EMBL" id="KAK9816559.1"/>
    </source>
</evidence>
<dbReference type="AlphaFoldDB" id="A0AAW1Q898"/>